<keyword evidence="1" id="KW-1133">Transmembrane helix</keyword>
<dbReference type="AlphaFoldDB" id="A0A9P7UEY0"/>
<keyword evidence="1" id="KW-0472">Membrane</keyword>
<organism evidence="2 3">
    <name type="scientific">Colletotrichum scovillei</name>
    <dbReference type="NCBI Taxonomy" id="1209932"/>
    <lineage>
        <taxon>Eukaryota</taxon>
        <taxon>Fungi</taxon>
        <taxon>Dikarya</taxon>
        <taxon>Ascomycota</taxon>
        <taxon>Pezizomycotina</taxon>
        <taxon>Sordariomycetes</taxon>
        <taxon>Hypocreomycetidae</taxon>
        <taxon>Glomerellales</taxon>
        <taxon>Glomerellaceae</taxon>
        <taxon>Colletotrichum</taxon>
        <taxon>Colletotrichum acutatum species complex</taxon>
    </lineage>
</organism>
<feature type="transmembrane region" description="Helical" evidence="1">
    <location>
        <begin position="64"/>
        <end position="88"/>
    </location>
</feature>
<sequence length="95" mass="10417">MYTTIISTVCPTHCTILLVEAPLLTLEPPRHPDRSAGGPKRRTYRAFAPRDHVLVGVGMSEPTAYFLSLTCTFIFISCLGLASIPTIWKAKSPTL</sequence>
<dbReference type="EMBL" id="JAESDN010000005">
    <property type="protein sequence ID" value="KAG7050102.1"/>
    <property type="molecule type" value="Genomic_DNA"/>
</dbReference>
<name>A0A9P7UEY0_9PEZI</name>
<evidence type="ECO:0000313" key="3">
    <source>
        <dbReference type="Proteomes" id="UP000699042"/>
    </source>
</evidence>
<dbReference type="Proteomes" id="UP000699042">
    <property type="component" value="Unassembled WGS sequence"/>
</dbReference>
<protein>
    <submittedName>
        <fullName evidence="2">Uncharacterized protein</fullName>
    </submittedName>
</protein>
<keyword evidence="3" id="KW-1185">Reference proteome</keyword>
<gene>
    <name evidence="2" type="ORF">JMJ77_012856</name>
</gene>
<proteinExistence type="predicted"/>
<keyword evidence="1" id="KW-0812">Transmembrane</keyword>
<evidence type="ECO:0000313" key="2">
    <source>
        <dbReference type="EMBL" id="KAG7050102.1"/>
    </source>
</evidence>
<reference evidence="2" key="1">
    <citation type="submission" date="2021-05" db="EMBL/GenBank/DDBJ databases">
        <title>Comparative genomics of three Colletotrichum scovillei strains and genetic complementation revealed genes involved fungal growth and virulence on chili pepper.</title>
        <authorList>
            <person name="Hsieh D.-K."/>
            <person name="Chuang S.-C."/>
            <person name="Chen C.-Y."/>
            <person name="Chao Y.-T."/>
            <person name="Lu M.-Y.J."/>
            <person name="Lee M.-H."/>
            <person name="Shih M.-C."/>
        </authorList>
    </citation>
    <scope>NUCLEOTIDE SEQUENCE</scope>
    <source>
        <strain evidence="2">Coll-153</strain>
    </source>
</reference>
<comment type="caution">
    <text evidence="2">The sequence shown here is derived from an EMBL/GenBank/DDBJ whole genome shotgun (WGS) entry which is preliminary data.</text>
</comment>
<accession>A0A9P7UEY0</accession>
<evidence type="ECO:0000256" key="1">
    <source>
        <dbReference type="SAM" id="Phobius"/>
    </source>
</evidence>